<name>A0ABW5LEK0_9FLAO</name>
<comment type="caution">
    <text evidence="3">The sequence shown here is derived from an EMBL/GenBank/DDBJ whole genome shotgun (WGS) entry which is preliminary data.</text>
</comment>
<accession>A0ABW5LEK0</accession>
<dbReference type="EMBL" id="JBHULE010000008">
    <property type="protein sequence ID" value="MFD2562168.1"/>
    <property type="molecule type" value="Genomic_DNA"/>
</dbReference>
<keyword evidence="4" id="KW-1185">Reference proteome</keyword>
<dbReference type="Pfam" id="PF10099">
    <property type="entry name" value="RskA_C"/>
    <property type="match status" value="1"/>
</dbReference>
<feature type="signal peptide" evidence="1">
    <location>
        <begin position="1"/>
        <end position="25"/>
    </location>
</feature>
<feature type="domain" description="Anti-sigma K factor RskA C-terminal" evidence="2">
    <location>
        <begin position="33"/>
        <end position="101"/>
    </location>
</feature>
<dbReference type="InterPro" id="IPR018764">
    <property type="entry name" value="RskA_C"/>
</dbReference>
<protein>
    <submittedName>
        <fullName evidence="3">Anti-sigma factor</fullName>
    </submittedName>
</protein>
<proteinExistence type="predicted"/>
<evidence type="ECO:0000313" key="4">
    <source>
        <dbReference type="Proteomes" id="UP001597319"/>
    </source>
</evidence>
<sequence length="287" mass="30156">MMTKKMMAIAAIALGLLGVSCSSDDGPPVSNLTLELVGLEVLTNGATYEGWIVVDGEAISTGKFNSAANSLTFPVITSNLENATEFILSVEPPNDSDPDPSKTKLLSGTFSGNVAQVSVNTVVGDFSAVSGRFIMATPTDVVADNDEFGIWFEDPSGVQTVAGLNLPTLADGWKYEGWVIFNNIPVTTGTFSDVDNFDDASPYSGNGPSPNYPGEDFLNSAPQGLTFPTDGDVRGKTVVISIEPFPDYDQATPFFVKPLSGIAGQNVAPAINNISATNNAPFGRVLR</sequence>
<dbReference type="PROSITE" id="PS51257">
    <property type="entry name" value="PROKAR_LIPOPROTEIN"/>
    <property type="match status" value="1"/>
</dbReference>
<gene>
    <name evidence="3" type="ORF">ACFSR1_05765</name>
</gene>
<evidence type="ECO:0000259" key="2">
    <source>
        <dbReference type="Pfam" id="PF10099"/>
    </source>
</evidence>
<feature type="chain" id="PRO_5045733520" evidence="1">
    <location>
        <begin position="26"/>
        <end position="287"/>
    </location>
</feature>
<dbReference type="Proteomes" id="UP001597319">
    <property type="component" value="Unassembled WGS sequence"/>
</dbReference>
<dbReference type="RefSeq" id="WP_378290526.1">
    <property type="nucleotide sequence ID" value="NZ_JBHULE010000008.1"/>
</dbReference>
<evidence type="ECO:0000313" key="3">
    <source>
        <dbReference type="EMBL" id="MFD2562168.1"/>
    </source>
</evidence>
<reference evidence="4" key="1">
    <citation type="journal article" date="2019" name="Int. J. Syst. Evol. Microbiol.">
        <title>The Global Catalogue of Microorganisms (GCM) 10K type strain sequencing project: providing services to taxonomists for standard genome sequencing and annotation.</title>
        <authorList>
            <consortium name="The Broad Institute Genomics Platform"/>
            <consortium name="The Broad Institute Genome Sequencing Center for Infectious Disease"/>
            <person name="Wu L."/>
            <person name="Ma J."/>
        </authorList>
    </citation>
    <scope>NUCLEOTIDE SEQUENCE [LARGE SCALE GENOMIC DNA]</scope>
    <source>
        <strain evidence="4">KCTC 52274</strain>
    </source>
</reference>
<organism evidence="3 4">
    <name type="scientific">Aquimarina rubra</name>
    <dbReference type="NCBI Taxonomy" id="1920033"/>
    <lineage>
        <taxon>Bacteria</taxon>
        <taxon>Pseudomonadati</taxon>
        <taxon>Bacteroidota</taxon>
        <taxon>Flavobacteriia</taxon>
        <taxon>Flavobacteriales</taxon>
        <taxon>Flavobacteriaceae</taxon>
        <taxon>Aquimarina</taxon>
    </lineage>
</organism>
<keyword evidence="1" id="KW-0732">Signal</keyword>
<evidence type="ECO:0000256" key="1">
    <source>
        <dbReference type="SAM" id="SignalP"/>
    </source>
</evidence>